<accession>L5LGA3</accession>
<keyword evidence="3" id="KW-1185">Reference proteome</keyword>
<sequence length="105" mass="11190">MSRQNSGPHGKRPGLGEKPEPGPFGAAGLGSTHADPHLCDFLENHFLDEEVKPIKKIGDRPGWFSSVDRALTCRLKGPRFDSGQGCMPGLQARSPVGGVQEAANQ</sequence>
<dbReference type="SUPFAM" id="SSF47240">
    <property type="entry name" value="Ferritin-like"/>
    <property type="match status" value="1"/>
</dbReference>
<dbReference type="PROSITE" id="PS00204">
    <property type="entry name" value="FERRITIN_2"/>
    <property type="match status" value="1"/>
</dbReference>
<evidence type="ECO:0000256" key="1">
    <source>
        <dbReference type="SAM" id="MobiDB-lite"/>
    </source>
</evidence>
<gene>
    <name evidence="2" type="ORF">MDA_GLEAN10014173</name>
</gene>
<dbReference type="InterPro" id="IPR014034">
    <property type="entry name" value="Ferritin_CS"/>
</dbReference>
<evidence type="ECO:0000313" key="3">
    <source>
        <dbReference type="Proteomes" id="UP000010556"/>
    </source>
</evidence>
<dbReference type="Proteomes" id="UP000010556">
    <property type="component" value="Unassembled WGS sequence"/>
</dbReference>
<dbReference type="AlphaFoldDB" id="L5LGA3"/>
<feature type="region of interest" description="Disordered" evidence="1">
    <location>
        <begin position="82"/>
        <end position="105"/>
    </location>
</feature>
<organism evidence="2 3">
    <name type="scientific">Myotis davidii</name>
    <name type="common">David's myotis</name>
    <dbReference type="NCBI Taxonomy" id="225400"/>
    <lineage>
        <taxon>Eukaryota</taxon>
        <taxon>Metazoa</taxon>
        <taxon>Chordata</taxon>
        <taxon>Craniata</taxon>
        <taxon>Vertebrata</taxon>
        <taxon>Euteleostomi</taxon>
        <taxon>Mammalia</taxon>
        <taxon>Eutheria</taxon>
        <taxon>Laurasiatheria</taxon>
        <taxon>Chiroptera</taxon>
        <taxon>Yangochiroptera</taxon>
        <taxon>Vespertilionidae</taxon>
        <taxon>Myotis</taxon>
    </lineage>
</organism>
<dbReference type="InterPro" id="IPR012347">
    <property type="entry name" value="Ferritin-like"/>
</dbReference>
<reference evidence="3" key="1">
    <citation type="journal article" date="2013" name="Science">
        <title>Comparative analysis of bat genomes provides insight into the evolution of flight and immunity.</title>
        <authorList>
            <person name="Zhang G."/>
            <person name="Cowled C."/>
            <person name="Shi Z."/>
            <person name="Huang Z."/>
            <person name="Bishop-Lilly K.A."/>
            <person name="Fang X."/>
            <person name="Wynne J.W."/>
            <person name="Xiong Z."/>
            <person name="Baker M.L."/>
            <person name="Zhao W."/>
            <person name="Tachedjian M."/>
            <person name="Zhu Y."/>
            <person name="Zhou P."/>
            <person name="Jiang X."/>
            <person name="Ng J."/>
            <person name="Yang L."/>
            <person name="Wu L."/>
            <person name="Xiao J."/>
            <person name="Feng Y."/>
            <person name="Chen Y."/>
            <person name="Sun X."/>
            <person name="Zhang Y."/>
            <person name="Marsh G.A."/>
            <person name="Crameri G."/>
            <person name="Broder C.C."/>
            <person name="Frey K.G."/>
            <person name="Wang L.F."/>
            <person name="Wang J."/>
        </authorList>
    </citation>
    <scope>NUCLEOTIDE SEQUENCE [LARGE SCALE GENOMIC DNA]</scope>
</reference>
<evidence type="ECO:0000313" key="2">
    <source>
        <dbReference type="EMBL" id="ELK24668.1"/>
    </source>
</evidence>
<protein>
    <submittedName>
        <fullName evidence="2">Ferritin light chain</fullName>
    </submittedName>
</protein>
<dbReference type="EMBL" id="KB112773">
    <property type="protein sequence ID" value="ELK24668.1"/>
    <property type="molecule type" value="Genomic_DNA"/>
</dbReference>
<proteinExistence type="predicted"/>
<dbReference type="Gene3D" id="1.20.1260.10">
    <property type="match status" value="1"/>
</dbReference>
<dbReference type="InterPro" id="IPR009078">
    <property type="entry name" value="Ferritin-like_SF"/>
</dbReference>
<feature type="region of interest" description="Disordered" evidence="1">
    <location>
        <begin position="1"/>
        <end position="31"/>
    </location>
</feature>
<name>L5LGA3_MYODS</name>